<organism evidence="1 2">
    <name type="scientific">Ancylostoma caninum</name>
    <name type="common">Dog hookworm</name>
    <dbReference type="NCBI Taxonomy" id="29170"/>
    <lineage>
        <taxon>Eukaryota</taxon>
        <taxon>Metazoa</taxon>
        <taxon>Ecdysozoa</taxon>
        <taxon>Nematoda</taxon>
        <taxon>Chromadorea</taxon>
        <taxon>Rhabditida</taxon>
        <taxon>Rhabditina</taxon>
        <taxon>Rhabditomorpha</taxon>
        <taxon>Strongyloidea</taxon>
        <taxon>Ancylostomatidae</taxon>
        <taxon>Ancylostomatinae</taxon>
        <taxon>Ancylostoma</taxon>
    </lineage>
</organism>
<dbReference type="EMBL" id="JOJR01000200">
    <property type="protein sequence ID" value="RCN42312.1"/>
    <property type="molecule type" value="Genomic_DNA"/>
</dbReference>
<dbReference type="GO" id="GO:1901135">
    <property type="term" value="P:carbohydrate derivative metabolic process"/>
    <property type="evidence" value="ECO:0007669"/>
    <property type="project" value="InterPro"/>
</dbReference>
<dbReference type="InterPro" id="IPR046348">
    <property type="entry name" value="SIS_dom_sf"/>
</dbReference>
<gene>
    <name evidence="1" type="ORF">ANCCAN_11715</name>
</gene>
<dbReference type="Proteomes" id="UP000252519">
    <property type="component" value="Unassembled WGS sequence"/>
</dbReference>
<dbReference type="GO" id="GO:0097367">
    <property type="term" value="F:carbohydrate derivative binding"/>
    <property type="evidence" value="ECO:0007669"/>
    <property type="project" value="InterPro"/>
</dbReference>
<comment type="caution">
    <text evidence="1">The sequence shown here is derived from an EMBL/GenBank/DDBJ whole genome shotgun (WGS) entry which is preliminary data.</text>
</comment>
<name>A0A368GD86_ANCCA</name>
<proteinExistence type="predicted"/>
<protein>
    <submittedName>
        <fullName evidence="1">Uncharacterized protein</fullName>
    </submittedName>
</protein>
<reference evidence="1 2" key="1">
    <citation type="submission" date="2014-10" db="EMBL/GenBank/DDBJ databases">
        <title>Draft genome of the hookworm Ancylostoma caninum.</title>
        <authorList>
            <person name="Mitreva M."/>
        </authorList>
    </citation>
    <scope>NUCLEOTIDE SEQUENCE [LARGE SCALE GENOMIC DNA]</scope>
    <source>
        <strain evidence="1 2">Baltimore</strain>
    </source>
</reference>
<accession>A0A368GD86</accession>
<keyword evidence="2" id="KW-1185">Reference proteome</keyword>
<sequence>MLSITRFIEELAFSLVISLLQPIESCLGLHHQVLLANFLAQTEGLMNVTPEKTVFDRYRPTTSTVLRLVSPFTIGLLRSYVGH</sequence>
<evidence type="ECO:0000313" key="1">
    <source>
        <dbReference type="EMBL" id="RCN42312.1"/>
    </source>
</evidence>
<evidence type="ECO:0000313" key="2">
    <source>
        <dbReference type="Proteomes" id="UP000252519"/>
    </source>
</evidence>
<dbReference type="STRING" id="29170.A0A368GD86"/>
<dbReference type="SUPFAM" id="SSF53697">
    <property type="entry name" value="SIS domain"/>
    <property type="match status" value="1"/>
</dbReference>
<dbReference type="AlphaFoldDB" id="A0A368GD86"/>